<dbReference type="RefSeq" id="XP_009845690.1">
    <property type="nucleotide sequence ID" value="XM_009847388.1"/>
</dbReference>
<accession>W4FDM2</accession>
<protein>
    <submittedName>
        <fullName evidence="1">Uncharacterized protein</fullName>
    </submittedName>
</protein>
<reference evidence="1" key="1">
    <citation type="submission" date="2013-12" db="EMBL/GenBank/DDBJ databases">
        <title>The Genome Sequence of Aphanomyces astaci APO3.</title>
        <authorList>
            <consortium name="The Broad Institute Genomics Platform"/>
            <person name="Russ C."/>
            <person name="Tyler B."/>
            <person name="van West P."/>
            <person name="Dieguez-Uribeondo J."/>
            <person name="Young S.K."/>
            <person name="Zeng Q."/>
            <person name="Gargeya S."/>
            <person name="Fitzgerald M."/>
            <person name="Abouelleil A."/>
            <person name="Alvarado L."/>
            <person name="Chapman S.B."/>
            <person name="Gainer-Dewar J."/>
            <person name="Goldberg J."/>
            <person name="Griggs A."/>
            <person name="Gujja S."/>
            <person name="Hansen M."/>
            <person name="Howarth C."/>
            <person name="Imamovic A."/>
            <person name="Ireland A."/>
            <person name="Larimer J."/>
            <person name="McCowan C."/>
            <person name="Murphy C."/>
            <person name="Pearson M."/>
            <person name="Poon T.W."/>
            <person name="Priest M."/>
            <person name="Roberts A."/>
            <person name="Saif S."/>
            <person name="Shea T."/>
            <person name="Sykes S."/>
            <person name="Wortman J."/>
            <person name="Nusbaum C."/>
            <person name="Birren B."/>
        </authorList>
    </citation>
    <scope>NUCLEOTIDE SEQUENCE [LARGE SCALE GENOMIC DNA]</scope>
    <source>
        <strain evidence="1">APO3</strain>
    </source>
</reference>
<organism evidence="1">
    <name type="scientific">Aphanomyces astaci</name>
    <name type="common">Crayfish plague agent</name>
    <dbReference type="NCBI Taxonomy" id="112090"/>
    <lineage>
        <taxon>Eukaryota</taxon>
        <taxon>Sar</taxon>
        <taxon>Stramenopiles</taxon>
        <taxon>Oomycota</taxon>
        <taxon>Saprolegniomycetes</taxon>
        <taxon>Saprolegniales</taxon>
        <taxon>Verrucalvaceae</taxon>
        <taxon>Aphanomyces</taxon>
    </lineage>
</organism>
<dbReference type="EMBL" id="KI913269">
    <property type="protein sequence ID" value="ETV64833.1"/>
    <property type="molecule type" value="Genomic_DNA"/>
</dbReference>
<gene>
    <name evidence="1" type="ORF">H257_18349</name>
</gene>
<dbReference type="VEuPathDB" id="FungiDB:H257_18349"/>
<dbReference type="AlphaFoldDB" id="W4FDM2"/>
<dbReference type="OrthoDB" id="188293at2759"/>
<evidence type="ECO:0000313" key="1">
    <source>
        <dbReference type="EMBL" id="ETV64833.1"/>
    </source>
</evidence>
<dbReference type="GeneID" id="20820345"/>
<sequence>MSGAYISHGFGGCELNAWCGVGYRKYSERNGRTFQVDTATDDVSYTKPLYRDEMRLMPRNIDDEKLCTIVDKSNV</sequence>
<proteinExistence type="predicted"/>
<name>W4FDM2_APHAT</name>